<dbReference type="Proteomes" id="UP000597762">
    <property type="component" value="Unassembled WGS sequence"/>
</dbReference>
<dbReference type="EC" id="1.1.1.300" evidence="4"/>
<keyword evidence="3" id="KW-0812">Transmembrane</keyword>
<keyword evidence="1 4" id="KW-0560">Oxidoreductase</keyword>
<keyword evidence="5" id="KW-1185">Reference proteome</keyword>
<dbReference type="PRINTS" id="PR00080">
    <property type="entry name" value="SDRFAMILY"/>
</dbReference>
<evidence type="ECO:0000313" key="5">
    <source>
        <dbReference type="Proteomes" id="UP000597762"/>
    </source>
</evidence>
<dbReference type="EMBL" id="CAHIKZ030001213">
    <property type="protein sequence ID" value="CAE1256481.1"/>
    <property type="molecule type" value="Genomic_DNA"/>
</dbReference>
<evidence type="ECO:0000256" key="2">
    <source>
        <dbReference type="RuleBase" id="RU000363"/>
    </source>
</evidence>
<evidence type="ECO:0000256" key="1">
    <source>
        <dbReference type="ARBA" id="ARBA00023002"/>
    </source>
</evidence>
<dbReference type="AlphaFoldDB" id="A0A812C623"/>
<dbReference type="InterPro" id="IPR036291">
    <property type="entry name" value="NAD(P)-bd_dom_sf"/>
</dbReference>
<dbReference type="OrthoDB" id="191139at2759"/>
<dbReference type="Pfam" id="PF00106">
    <property type="entry name" value="adh_short"/>
    <property type="match status" value="1"/>
</dbReference>
<protein>
    <submittedName>
        <fullName evidence="4">RDH13</fullName>
        <ecNumber evidence="4">1.1.1.300</ecNumber>
    </submittedName>
</protein>
<name>A0A812C623_ACAPH</name>
<dbReference type="InterPro" id="IPR002347">
    <property type="entry name" value="SDR_fam"/>
</dbReference>
<dbReference type="PANTHER" id="PTHR43157:SF31">
    <property type="entry name" value="PHOSPHATIDYLINOSITOL-GLYCAN BIOSYNTHESIS CLASS F PROTEIN"/>
    <property type="match status" value="1"/>
</dbReference>
<proteinExistence type="inferred from homology"/>
<feature type="transmembrane region" description="Helical" evidence="3">
    <location>
        <begin position="15"/>
        <end position="35"/>
    </location>
</feature>
<keyword evidence="3" id="KW-1133">Transmembrane helix</keyword>
<dbReference type="Gene3D" id="3.40.50.720">
    <property type="entry name" value="NAD(P)-binding Rossmann-like Domain"/>
    <property type="match status" value="1"/>
</dbReference>
<reference evidence="4" key="1">
    <citation type="submission" date="2021-01" db="EMBL/GenBank/DDBJ databases">
        <authorList>
            <person name="Li R."/>
            <person name="Bekaert M."/>
        </authorList>
    </citation>
    <scope>NUCLEOTIDE SEQUENCE</scope>
    <source>
        <strain evidence="4">Farmed</strain>
    </source>
</reference>
<dbReference type="InterPro" id="IPR020904">
    <property type="entry name" value="Sc_DH/Rdtase_CS"/>
</dbReference>
<comment type="similarity">
    <text evidence="2">Belongs to the short-chain dehydrogenases/reductases (SDR) family.</text>
</comment>
<dbReference type="PANTHER" id="PTHR43157">
    <property type="entry name" value="PHOSPHATIDYLINOSITOL-GLYCAN BIOSYNTHESIS CLASS F PROTEIN-RELATED"/>
    <property type="match status" value="1"/>
</dbReference>
<comment type="caution">
    <text evidence="4">The sequence shown here is derived from an EMBL/GenBank/DDBJ whole genome shotgun (WGS) entry which is preliminary data.</text>
</comment>
<organism evidence="4 5">
    <name type="scientific">Acanthosepion pharaonis</name>
    <name type="common">Pharaoh cuttlefish</name>
    <name type="synonym">Sepia pharaonis</name>
    <dbReference type="NCBI Taxonomy" id="158019"/>
    <lineage>
        <taxon>Eukaryota</taxon>
        <taxon>Metazoa</taxon>
        <taxon>Spiralia</taxon>
        <taxon>Lophotrochozoa</taxon>
        <taxon>Mollusca</taxon>
        <taxon>Cephalopoda</taxon>
        <taxon>Coleoidea</taxon>
        <taxon>Decapodiformes</taxon>
        <taxon>Sepiida</taxon>
        <taxon>Sepiina</taxon>
        <taxon>Sepiidae</taxon>
        <taxon>Acanthosepion</taxon>
    </lineage>
</organism>
<evidence type="ECO:0000313" key="4">
    <source>
        <dbReference type="EMBL" id="CAE1256481.1"/>
    </source>
</evidence>
<keyword evidence="3" id="KW-0472">Membrane</keyword>
<dbReference type="PRINTS" id="PR00081">
    <property type="entry name" value="GDHRDH"/>
</dbReference>
<dbReference type="GO" id="GO:0052650">
    <property type="term" value="F:all-trans-retinol dehydrogenase (NADP+) activity"/>
    <property type="evidence" value="ECO:0007669"/>
    <property type="project" value="UniProtKB-EC"/>
</dbReference>
<gene>
    <name evidence="4" type="ORF">SPHA_30219</name>
</gene>
<dbReference type="SUPFAM" id="SSF51735">
    <property type="entry name" value="NAD(P)-binding Rossmann-fold domains"/>
    <property type="match status" value="1"/>
</dbReference>
<sequence>MAGDFSSSFDSFFSSWYPIILALIGGFGFAFRQYLRGTPYESKKHLKGKTVLITGATCGMGKAAALAFAQRGARVVLACRDTELAEKVIKEIRDTCDNINVIALHCDLSSMESVRAFAKEFKKCESQLHILVNNAGVMMCPKDLTEDKFEMQFGVNYLGHFLLTHLLLDHLKKSAPSRIINVTAHAHQLGVIDFDDINQDNDYNPGHAYAQSKLAVALFTIELAKQLEGTDVTVNCVNPGVVNTSLHRHMPFRNHSFIKFCFAPFVWYLFKKPEDGINSMLFCALEDSIEQTTGKYFMECALTDWSEAVQNEEVRKKLWEESLKWTKVSFHS</sequence>
<accession>A0A812C623</accession>
<evidence type="ECO:0000256" key="3">
    <source>
        <dbReference type="SAM" id="Phobius"/>
    </source>
</evidence>
<dbReference type="PROSITE" id="PS00061">
    <property type="entry name" value="ADH_SHORT"/>
    <property type="match status" value="1"/>
</dbReference>